<dbReference type="InterPro" id="IPR049962">
    <property type="entry name" value="THUMP_ThiI"/>
</dbReference>
<protein>
    <recommendedName>
        <fullName evidence="14 18">Probable tRNA sulfurtransferase</fullName>
        <ecNumber evidence="13 18">2.8.1.4</ecNumber>
    </recommendedName>
    <alternativeName>
        <fullName evidence="15 18">Sulfur carrier protein ThiS sulfurtransferase</fullName>
    </alternativeName>
    <alternativeName>
        <fullName evidence="16 18">Thiamine biosynthesis protein ThiI</fullName>
    </alternativeName>
    <alternativeName>
        <fullName evidence="17 18">tRNA 4-thiouridine synthase</fullName>
    </alternativeName>
</protein>
<dbReference type="InterPro" id="IPR020536">
    <property type="entry name" value="ThiI_AANH"/>
</dbReference>
<dbReference type="GO" id="GO:0005524">
    <property type="term" value="F:ATP binding"/>
    <property type="evidence" value="ECO:0007669"/>
    <property type="project" value="UniProtKB-UniRule"/>
</dbReference>
<evidence type="ECO:0000256" key="11">
    <source>
        <dbReference type="ARBA" id="ARBA00058382"/>
    </source>
</evidence>
<evidence type="ECO:0000256" key="1">
    <source>
        <dbReference type="ARBA" id="ARBA00004496"/>
    </source>
</evidence>
<evidence type="ECO:0000256" key="12">
    <source>
        <dbReference type="ARBA" id="ARBA00061472"/>
    </source>
</evidence>
<evidence type="ECO:0000313" key="21">
    <source>
        <dbReference type="Proteomes" id="UP000178302"/>
    </source>
</evidence>
<evidence type="ECO:0000256" key="9">
    <source>
        <dbReference type="ARBA" id="ARBA00050570"/>
    </source>
</evidence>
<evidence type="ECO:0000259" key="19">
    <source>
        <dbReference type="PROSITE" id="PS51165"/>
    </source>
</evidence>
<evidence type="ECO:0000256" key="17">
    <source>
        <dbReference type="ARBA" id="ARBA00080570"/>
    </source>
</evidence>
<evidence type="ECO:0000256" key="5">
    <source>
        <dbReference type="ARBA" id="ARBA00022741"/>
    </source>
</evidence>
<keyword evidence="3 18" id="KW-0820">tRNA-binding</keyword>
<comment type="function">
    <text evidence="11 18">Catalyzes the ATP-dependent transfer of a sulfur to tRNA to produce 4-thiouridine in position 8 of tRNAs, which functions as a near-UV photosensor. Also catalyzes the transfer of sulfur to the sulfur carrier protein ThiS, forming ThiS-thiocarboxylate. This is a step in the synthesis of thiazole, in the thiamine biosynthesis pathway. The sulfur is donated as persulfide by IscS.</text>
</comment>
<dbReference type="Gene3D" id="3.40.50.620">
    <property type="entry name" value="HUPs"/>
    <property type="match status" value="1"/>
</dbReference>
<dbReference type="SUPFAM" id="SSF52402">
    <property type="entry name" value="Adenine nucleotide alpha hydrolases-like"/>
    <property type="match status" value="1"/>
</dbReference>
<evidence type="ECO:0000256" key="7">
    <source>
        <dbReference type="ARBA" id="ARBA00022884"/>
    </source>
</evidence>
<sequence>MIVVIHYNEIALKGKNRPFFENVLCRNILMMLADAGIKNAKAQRISGRILVRVSGDKPVNFFDTGSSASGAKIVKDVLSRTFGIKYFAFGTEVEAETESIKKQAILFFKKPYPKSFKIKARRSEKNYPFTSKELEEEVGAFVQGKTRIPVDLDNPKKTLFIEVVQRRAFLYCEKIGGLCGLPFGVSGKAISLISSGLDSPVASWYFIKRGCKVTFLHFHSFPYISKSSQENVKELLNILRRYSPEKLKLILFPFGDIQKYIVPRVPSKFRIIFYRRIMMRVASLFCKKEKAIGIVTGESLGQVASQTLENLRAIGDAAKFPVFRPLAGFDKEDIIRQAEKIGTYDVSILGGEECCTLFMPVSPATKCRLPDIKKIEKNLGGLGKLIKNTCANVEIFGV</sequence>
<comment type="catalytic activity">
    <reaction evidence="10 18">
        <text>[ThiS sulfur-carrier protein]-C-terminal Gly-Gly-AMP + S-sulfanyl-L-cysteinyl-[cysteine desulfurase] + AH2 = [ThiS sulfur-carrier protein]-C-terminal-Gly-aminoethanethioate + L-cysteinyl-[cysteine desulfurase] + A + AMP + 2 H(+)</text>
        <dbReference type="Rhea" id="RHEA:43340"/>
        <dbReference type="Rhea" id="RHEA-COMP:12157"/>
        <dbReference type="Rhea" id="RHEA-COMP:12158"/>
        <dbReference type="Rhea" id="RHEA-COMP:12910"/>
        <dbReference type="Rhea" id="RHEA-COMP:19908"/>
        <dbReference type="ChEBI" id="CHEBI:13193"/>
        <dbReference type="ChEBI" id="CHEBI:15378"/>
        <dbReference type="ChEBI" id="CHEBI:17499"/>
        <dbReference type="ChEBI" id="CHEBI:29950"/>
        <dbReference type="ChEBI" id="CHEBI:61963"/>
        <dbReference type="ChEBI" id="CHEBI:90618"/>
        <dbReference type="ChEBI" id="CHEBI:232372"/>
        <dbReference type="ChEBI" id="CHEBI:456215"/>
    </reaction>
</comment>
<dbReference type="InterPro" id="IPR003720">
    <property type="entry name" value="tRNA_STrfase"/>
</dbReference>
<reference evidence="20 21" key="1">
    <citation type="journal article" date="2016" name="Nat. Commun.">
        <title>Thousands of microbial genomes shed light on interconnected biogeochemical processes in an aquifer system.</title>
        <authorList>
            <person name="Anantharaman K."/>
            <person name="Brown C.T."/>
            <person name="Hug L.A."/>
            <person name="Sharon I."/>
            <person name="Castelle C.J."/>
            <person name="Probst A.J."/>
            <person name="Thomas B.C."/>
            <person name="Singh A."/>
            <person name="Wilkins M.J."/>
            <person name="Karaoz U."/>
            <person name="Brodie E.L."/>
            <person name="Williams K.H."/>
            <person name="Hubbard S.S."/>
            <person name="Banfield J.F."/>
        </authorList>
    </citation>
    <scope>NUCLEOTIDE SEQUENCE [LARGE SCALE GENOMIC DNA]</scope>
</reference>
<evidence type="ECO:0000256" key="4">
    <source>
        <dbReference type="ARBA" id="ARBA00022679"/>
    </source>
</evidence>
<comment type="subcellular location">
    <subcellularLocation>
        <location evidence="1 18">Cytoplasm</location>
    </subcellularLocation>
</comment>
<dbReference type="GO" id="GO:0005829">
    <property type="term" value="C:cytosol"/>
    <property type="evidence" value="ECO:0007669"/>
    <property type="project" value="TreeGrafter"/>
</dbReference>
<dbReference type="PANTHER" id="PTHR43209">
    <property type="entry name" value="TRNA SULFURTRANSFERASE"/>
    <property type="match status" value="1"/>
</dbReference>
<dbReference type="InterPro" id="IPR054173">
    <property type="entry name" value="ThiI_fer"/>
</dbReference>
<dbReference type="GO" id="GO:0000049">
    <property type="term" value="F:tRNA binding"/>
    <property type="evidence" value="ECO:0007669"/>
    <property type="project" value="UniProtKB-UniRule"/>
</dbReference>
<keyword evidence="2 18" id="KW-0963">Cytoplasm</keyword>
<dbReference type="Gene3D" id="3.30.2130.30">
    <property type="match status" value="1"/>
</dbReference>
<feature type="binding site" evidence="18">
    <location>
        <position position="297"/>
    </location>
    <ligand>
        <name>ATP</name>
        <dbReference type="ChEBI" id="CHEBI:30616"/>
    </ligand>
</feature>
<dbReference type="UniPathway" id="UPA00060"/>
<keyword evidence="8 18" id="KW-0784">Thiamine biosynthesis</keyword>
<feature type="binding site" evidence="18">
    <location>
        <position position="275"/>
    </location>
    <ligand>
        <name>ATP</name>
        <dbReference type="ChEBI" id="CHEBI:30616"/>
    </ligand>
</feature>
<dbReference type="GO" id="GO:0009229">
    <property type="term" value="P:thiamine diphosphate biosynthetic process"/>
    <property type="evidence" value="ECO:0007669"/>
    <property type="project" value="UniProtKB-UniRule"/>
</dbReference>
<feature type="binding site" evidence="18">
    <location>
        <begin position="192"/>
        <end position="193"/>
    </location>
    <ligand>
        <name>ATP</name>
        <dbReference type="ChEBI" id="CHEBI:30616"/>
    </ligand>
</feature>
<feature type="domain" description="THUMP" evidence="19">
    <location>
        <begin position="72"/>
        <end position="174"/>
    </location>
</feature>
<dbReference type="AlphaFoldDB" id="A0A1G2LTA5"/>
<keyword evidence="7 18" id="KW-0694">RNA-binding</keyword>
<dbReference type="Pfam" id="PF02568">
    <property type="entry name" value="ThiI"/>
    <property type="match status" value="1"/>
</dbReference>
<dbReference type="CDD" id="cd11716">
    <property type="entry name" value="THUMP_ThiI"/>
    <property type="match status" value="1"/>
</dbReference>
<evidence type="ECO:0000256" key="16">
    <source>
        <dbReference type="ARBA" id="ARBA00077849"/>
    </source>
</evidence>
<dbReference type="HAMAP" id="MF_00021">
    <property type="entry name" value="ThiI"/>
    <property type="match status" value="1"/>
</dbReference>
<evidence type="ECO:0000256" key="13">
    <source>
        <dbReference type="ARBA" id="ARBA00066827"/>
    </source>
</evidence>
<evidence type="ECO:0000256" key="3">
    <source>
        <dbReference type="ARBA" id="ARBA00022555"/>
    </source>
</evidence>
<dbReference type="EC" id="2.8.1.4" evidence="13 18"/>
<comment type="similarity">
    <text evidence="12 18">Belongs to the ThiI family.</text>
</comment>
<comment type="caution">
    <text evidence="20">The sequence shown here is derived from an EMBL/GenBank/DDBJ whole genome shotgun (WGS) entry which is preliminary data.</text>
</comment>
<evidence type="ECO:0000256" key="8">
    <source>
        <dbReference type="ARBA" id="ARBA00022977"/>
    </source>
</evidence>
<dbReference type="SMART" id="SM00981">
    <property type="entry name" value="THUMP"/>
    <property type="match status" value="1"/>
</dbReference>
<comment type="pathway">
    <text evidence="18">Cofactor biosynthesis; thiamine diphosphate biosynthesis.</text>
</comment>
<organism evidence="20 21">
    <name type="scientific">Candidatus Tagabacteria bacterium RIFCSPLOWO2_01_FULL_39_11</name>
    <dbReference type="NCBI Taxonomy" id="1802295"/>
    <lineage>
        <taxon>Bacteria</taxon>
        <taxon>Candidatus Tagaibacteriota</taxon>
    </lineage>
</organism>
<evidence type="ECO:0000256" key="10">
    <source>
        <dbReference type="ARBA" id="ARBA00052330"/>
    </source>
</evidence>
<dbReference type="PANTHER" id="PTHR43209:SF1">
    <property type="entry name" value="TRNA SULFURTRANSFERASE"/>
    <property type="match status" value="1"/>
</dbReference>
<accession>A0A1G2LTA5</accession>
<name>A0A1G2LTA5_9BACT</name>
<dbReference type="CDD" id="cd01712">
    <property type="entry name" value="PPase_ThiI"/>
    <property type="match status" value="1"/>
</dbReference>
<feature type="binding site" evidence="18">
    <location>
        <position position="306"/>
    </location>
    <ligand>
        <name>ATP</name>
        <dbReference type="ChEBI" id="CHEBI:30616"/>
    </ligand>
</feature>
<gene>
    <name evidence="18" type="primary">thiI</name>
    <name evidence="20" type="ORF">A2909_02685</name>
</gene>
<keyword evidence="5 18" id="KW-0547">Nucleotide-binding</keyword>
<feature type="binding site" evidence="18">
    <location>
        <begin position="217"/>
        <end position="218"/>
    </location>
    <ligand>
        <name>ATP</name>
        <dbReference type="ChEBI" id="CHEBI:30616"/>
    </ligand>
</feature>
<dbReference type="InterPro" id="IPR004114">
    <property type="entry name" value="THUMP_dom"/>
</dbReference>
<dbReference type="Pfam" id="PF02926">
    <property type="entry name" value="THUMP"/>
    <property type="match status" value="1"/>
</dbReference>
<dbReference type="InterPro" id="IPR014729">
    <property type="entry name" value="Rossmann-like_a/b/a_fold"/>
</dbReference>
<dbReference type="InterPro" id="IPR050102">
    <property type="entry name" value="tRNA_sulfurtransferase_ThiI"/>
</dbReference>
<dbReference type="GO" id="GO:0002937">
    <property type="term" value="P:tRNA 4-thiouridine biosynthesis"/>
    <property type="evidence" value="ECO:0007669"/>
    <property type="project" value="TreeGrafter"/>
</dbReference>
<keyword evidence="4 18" id="KW-0808">Transferase</keyword>
<evidence type="ECO:0000256" key="15">
    <source>
        <dbReference type="ARBA" id="ARBA00075337"/>
    </source>
</evidence>
<dbReference type="NCBIfam" id="TIGR00342">
    <property type="entry name" value="tRNA uracil 4-sulfurtransferase ThiI"/>
    <property type="match status" value="1"/>
</dbReference>
<comment type="catalytic activity">
    <reaction evidence="9 18">
        <text>[ThiI sulfur-carrier protein]-S-sulfanyl-L-cysteine + a uridine in tRNA + 2 reduced [2Fe-2S]-[ferredoxin] + ATP + H(+) = [ThiI sulfur-carrier protein]-L-cysteine + a 4-thiouridine in tRNA + 2 oxidized [2Fe-2S]-[ferredoxin] + AMP + diphosphate</text>
        <dbReference type="Rhea" id="RHEA:24176"/>
        <dbReference type="Rhea" id="RHEA-COMP:10000"/>
        <dbReference type="Rhea" id="RHEA-COMP:10001"/>
        <dbReference type="Rhea" id="RHEA-COMP:13337"/>
        <dbReference type="Rhea" id="RHEA-COMP:13338"/>
        <dbReference type="Rhea" id="RHEA-COMP:13339"/>
        <dbReference type="Rhea" id="RHEA-COMP:13340"/>
        <dbReference type="ChEBI" id="CHEBI:15378"/>
        <dbReference type="ChEBI" id="CHEBI:29950"/>
        <dbReference type="ChEBI" id="CHEBI:30616"/>
        <dbReference type="ChEBI" id="CHEBI:33019"/>
        <dbReference type="ChEBI" id="CHEBI:33737"/>
        <dbReference type="ChEBI" id="CHEBI:33738"/>
        <dbReference type="ChEBI" id="CHEBI:61963"/>
        <dbReference type="ChEBI" id="CHEBI:65315"/>
        <dbReference type="ChEBI" id="CHEBI:136798"/>
        <dbReference type="ChEBI" id="CHEBI:456215"/>
        <dbReference type="EC" id="2.8.1.4"/>
    </reaction>
</comment>
<evidence type="ECO:0000256" key="2">
    <source>
        <dbReference type="ARBA" id="ARBA00022490"/>
    </source>
</evidence>
<dbReference type="FunFam" id="3.40.50.620:FF:000053">
    <property type="entry name" value="Probable tRNA sulfurtransferase"/>
    <property type="match status" value="1"/>
</dbReference>
<dbReference type="Proteomes" id="UP000178302">
    <property type="component" value="Unassembled WGS sequence"/>
</dbReference>
<dbReference type="EMBL" id="MHQZ01000017">
    <property type="protein sequence ID" value="OHA14082.1"/>
    <property type="molecule type" value="Genomic_DNA"/>
</dbReference>
<proteinExistence type="inferred from homology"/>
<dbReference type="SUPFAM" id="SSF143437">
    <property type="entry name" value="THUMP domain-like"/>
    <property type="match status" value="1"/>
</dbReference>
<dbReference type="GO" id="GO:0052837">
    <property type="term" value="P:thiazole biosynthetic process"/>
    <property type="evidence" value="ECO:0007669"/>
    <property type="project" value="TreeGrafter"/>
</dbReference>
<dbReference type="InterPro" id="IPR049961">
    <property type="entry name" value="ThiI_N"/>
</dbReference>
<dbReference type="GO" id="GO:0009228">
    <property type="term" value="P:thiamine biosynthetic process"/>
    <property type="evidence" value="ECO:0007669"/>
    <property type="project" value="UniProtKB-KW"/>
</dbReference>
<evidence type="ECO:0000256" key="18">
    <source>
        <dbReference type="HAMAP-Rule" id="MF_00021"/>
    </source>
</evidence>
<dbReference type="Pfam" id="PF22025">
    <property type="entry name" value="ThiI_fer"/>
    <property type="match status" value="1"/>
</dbReference>
<keyword evidence="6 18" id="KW-0067">ATP-binding</keyword>
<evidence type="ECO:0000313" key="20">
    <source>
        <dbReference type="EMBL" id="OHA14082.1"/>
    </source>
</evidence>
<evidence type="ECO:0000256" key="6">
    <source>
        <dbReference type="ARBA" id="ARBA00022840"/>
    </source>
</evidence>
<dbReference type="PROSITE" id="PS51165">
    <property type="entry name" value="THUMP"/>
    <property type="match status" value="1"/>
</dbReference>
<dbReference type="GO" id="GO:0004810">
    <property type="term" value="F:CCA tRNA nucleotidyltransferase activity"/>
    <property type="evidence" value="ECO:0007669"/>
    <property type="project" value="InterPro"/>
</dbReference>
<evidence type="ECO:0000256" key="14">
    <source>
        <dbReference type="ARBA" id="ARBA00071867"/>
    </source>
</evidence>
<dbReference type="GO" id="GO:0140741">
    <property type="term" value="F:tRNA-uracil-4 sulfurtransferase activity"/>
    <property type="evidence" value="ECO:0007669"/>
    <property type="project" value="UniProtKB-EC"/>
</dbReference>